<dbReference type="InterPro" id="IPR007527">
    <property type="entry name" value="Znf_SWIM"/>
</dbReference>
<dbReference type="OrthoDB" id="337581at2759"/>
<evidence type="ECO:0000313" key="5">
    <source>
        <dbReference type="Proteomes" id="UP000002630"/>
    </source>
</evidence>
<evidence type="ECO:0000313" key="4">
    <source>
        <dbReference type="EMBL" id="CBJ27713.1"/>
    </source>
</evidence>
<dbReference type="AlphaFoldDB" id="D7G7H1"/>
<name>D7G7H1_ECTSI</name>
<evidence type="ECO:0000256" key="2">
    <source>
        <dbReference type="SAM" id="MobiDB-lite"/>
    </source>
</evidence>
<dbReference type="InParanoid" id="D7G7H1"/>
<evidence type="ECO:0000259" key="3">
    <source>
        <dbReference type="PROSITE" id="PS50966"/>
    </source>
</evidence>
<dbReference type="EMBL" id="FN649064">
    <property type="protein sequence ID" value="CBJ27713.1"/>
    <property type="molecule type" value="Genomic_DNA"/>
</dbReference>
<organism evidence="4 5">
    <name type="scientific">Ectocarpus siliculosus</name>
    <name type="common">Brown alga</name>
    <name type="synonym">Conferva siliculosa</name>
    <dbReference type="NCBI Taxonomy" id="2880"/>
    <lineage>
        <taxon>Eukaryota</taxon>
        <taxon>Sar</taxon>
        <taxon>Stramenopiles</taxon>
        <taxon>Ochrophyta</taxon>
        <taxon>PX clade</taxon>
        <taxon>Phaeophyceae</taxon>
        <taxon>Ectocarpales</taxon>
        <taxon>Ectocarpaceae</taxon>
        <taxon>Ectocarpus</taxon>
    </lineage>
</organism>
<feature type="compositionally biased region" description="Gly residues" evidence="2">
    <location>
        <begin position="92"/>
        <end position="109"/>
    </location>
</feature>
<accession>D7G7H1</accession>
<proteinExistence type="predicted"/>
<feature type="domain" description="SWIM-type" evidence="3">
    <location>
        <begin position="185"/>
        <end position="232"/>
    </location>
</feature>
<sequence length="257" mass="26140">MDPTAYRPEENVNRVACLDAFLQRFSGGAGSGSDSSDDFTPLTTGNNASSTPTTPRTSDRNGTPSGVRNDGALAVGEEGSDGGDLRAMTSGIAGGDRGGGGGSGGGGVDSGSASGSCGGVGAAGSTGIARGRDATAVAAAAQAEILKVLDFLFCSDCPLVESTIQVLDKSRVVKVVARNTGRSVWLVQGSRGAPYLCLREYCSCRSFQELVRRGAPHPVLCKHLLAVRLAPALGLSMSEEVDDDKLAMRISSCDYGG</sequence>
<protein>
    <recommendedName>
        <fullName evidence="3">SWIM-type domain-containing protein</fullName>
    </recommendedName>
</protein>
<dbReference type="PROSITE" id="PS50966">
    <property type="entry name" value="ZF_SWIM"/>
    <property type="match status" value="1"/>
</dbReference>
<dbReference type="Proteomes" id="UP000002630">
    <property type="component" value="Linkage Group LG15"/>
</dbReference>
<feature type="region of interest" description="Disordered" evidence="2">
    <location>
        <begin position="26"/>
        <end position="111"/>
    </location>
</feature>
<keyword evidence="1" id="KW-0479">Metal-binding</keyword>
<dbReference type="GO" id="GO:0000724">
    <property type="term" value="P:double-strand break repair via homologous recombination"/>
    <property type="evidence" value="ECO:0007669"/>
    <property type="project" value="TreeGrafter"/>
</dbReference>
<dbReference type="PANTHER" id="PTHR28498">
    <property type="entry name" value="ZINC FINGER SWIM DOMAIN-CONTAINING PROTEIN 7"/>
    <property type="match status" value="1"/>
</dbReference>
<gene>
    <name evidence="4" type="ORF">Esi_0083_0042</name>
</gene>
<reference evidence="4 5" key="1">
    <citation type="journal article" date="2010" name="Nature">
        <title>The Ectocarpus genome and the independent evolution of multicellularity in brown algae.</title>
        <authorList>
            <person name="Cock J.M."/>
            <person name="Sterck L."/>
            <person name="Rouze P."/>
            <person name="Scornet D."/>
            <person name="Allen A.E."/>
            <person name="Amoutzias G."/>
            <person name="Anthouard V."/>
            <person name="Artiguenave F."/>
            <person name="Aury J.M."/>
            <person name="Badger J.H."/>
            <person name="Beszteri B."/>
            <person name="Billiau K."/>
            <person name="Bonnet E."/>
            <person name="Bothwell J.H."/>
            <person name="Bowler C."/>
            <person name="Boyen C."/>
            <person name="Brownlee C."/>
            <person name="Carrano C.J."/>
            <person name="Charrier B."/>
            <person name="Cho G.Y."/>
            <person name="Coelho S.M."/>
            <person name="Collen J."/>
            <person name="Corre E."/>
            <person name="Da Silva C."/>
            <person name="Delage L."/>
            <person name="Delaroque N."/>
            <person name="Dittami S.M."/>
            <person name="Doulbeau S."/>
            <person name="Elias M."/>
            <person name="Farnham G."/>
            <person name="Gachon C.M."/>
            <person name="Gschloessl B."/>
            <person name="Heesch S."/>
            <person name="Jabbari K."/>
            <person name="Jubin C."/>
            <person name="Kawai H."/>
            <person name="Kimura K."/>
            <person name="Kloareg B."/>
            <person name="Kupper F.C."/>
            <person name="Lang D."/>
            <person name="Le Bail A."/>
            <person name="Leblanc C."/>
            <person name="Lerouge P."/>
            <person name="Lohr M."/>
            <person name="Lopez P.J."/>
            <person name="Martens C."/>
            <person name="Maumus F."/>
            <person name="Michel G."/>
            <person name="Miranda-Saavedra D."/>
            <person name="Morales J."/>
            <person name="Moreau H."/>
            <person name="Motomura T."/>
            <person name="Nagasato C."/>
            <person name="Napoli C.A."/>
            <person name="Nelson D.R."/>
            <person name="Nyvall-Collen P."/>
            <person name="Peters A.F."/>
            <person name="Pommier C."/>
            <person name="Potin P."/>
            <person name="Poulain J."/>
            <person name="Quesneville H."/>
            <person name="Read B."/>
            <person name="Rensing S.A."/>
            <person name="Ritter A."/>
            <person name="Rousvoal S."/>
            <person name="Samanta M."/>
            <person name="Samson G."/>
            <person name="Schroeder D.C."/>
            <person name="Segurens B."/>
            <person name="Strittmatter M."/>
            <person name="Tonon T."/>
            <person name="Tregear J.W."/>
            <person name="Valentin K."/>
            <person name="von Dassow P."/>
            <person name="Yamagishi T."/>
            <person name="Van de Peer Y."/>
            <person name="Wincker P."/>
        </authorList>
    </citation>
    <scope>NUCLEOTIDE SEQUENCE [LARGE SCALE GENOMIC DNA]</scope>
    <source>
        <strain evidence="5">Ec32 / CCAP1310/4</strain>
    </source>
</reference>
<keyword evidence="1" id="KW-0862">Zinc</keyword>
<dbReference type="GO" id="GO:0008270">
    <property type="term" value="F:zinc ion binding"/>
    <property type="evidence" value="ECO:0007669"/>
    <property type="project" value="UniProtKB-KW"/>
</dbReference>
<keyword evidence="5" id="KW-1185">Reference proteome</keyword>
<dbReference type="GO" id="GO:0097196">
    <property type="term" value="C:Shu complex"/>
    <property type="evidence" value="ECO:0007669"/>
    <property type="project" value="TreeGrafter"/>
</dbReference>
<evidence type="ECO:0000256" key="1">
    <source>
        <dbReference type="PROSITE-ProRule" id="PRU00325"/>
    </source>
</evidence>
<dbReference type="EMBL" id="FN649740">
    <property type="protein sequence ID" value="CBJ27713.1"/>
    <property type="molecule type" value="Genomic_DNA"/>
</dbReference>
<dbReference type="PANTHER" id="PTHR28498:SF1">
    <property type="entry name" value="ZINC FINGER SWIM DOMAIN-CONTAINING PROTEIN 7"/>
    <property type="match status" value="1"/>
</dbReference>
<keyword evidence="1" id="KW-0863">Zinc-finger</keyword>